<dbReference type="GeneID" id="78529462"/>
<organism evidence="1 2">
    <name type="scientific">Sphingomonas paucimobilis NBRC 13935</name>
    <dbReference type="NCBI Taxonomy" id="1219050"/>
    <lineage>
        <taxon>Bacteria</taxon>
        <taxon>Pseudomonadati</taxon>
        <taxon>Pseudomonadota</taxon>
        <taxon>Alphaproteobacteria</taxon>
        <taxon>Sphingomonadales</taxon>
        <taxon>Sphingomonadaceae</taxon>
        <taxon>Sphingomonas</taxon>
    </lineage>
</organism>
<reference evidence="1 2" key="1">
    <citation type="submission" date="2014-08" db="EMBL/GenBank/DDBJ databases">
        <title>Whole genome shotgun sequence of Sphingomonas paucimobilis NBRC 13935.</title>
        <authorList>
            <person name="Hosoyama A."/>
            <person name="Hashimoto M."/>
            <person name="Hosoyama Y."/>
            <person name="Noguchi M."/>
            <person name="Uohara A."/>
            <person name="Ohji S."/>
            <person name="Katano-Makiyama Y."/>
            <person name="Ichikawa N."/>
            <person name="Kimura A."/>
            <person name="Yamazoe A."/>
            <person name="Fujita N."/>
        </authorList>
    </citation>
    <scope>NUCLEOTIDE SEQUENCE [LARGE SCALE GENOMIC DNA]</scope>
    <source>
        <strain evidence="1 2">NBRC 13935</strain>
    </source>
</reference>
<gene>
    <name evidence="1" type="ORF">SP6_13_00370</name>
</gene>
<evidence type="ECO:0000313" key="2">
    <source>
        <dbReference type="Proteomes" id="UP000032025"/>
    </source>
</evidence>
<proteinExistence type="predicted"/>
<accession>A0A0C9M0K2</accession>
<name>A0A0C9M0K2_SPHPI</name>
<dbReference type="AlphaFoldDB" id="A0A0C9M0K2"/>
<dbReference type="RefSeq" id="WP_007404317.1">
    <property type="nucleotide sequence ID" value="NZ_BBJS01000013.1"/>
</dbReference>
<protein>
    <submittedName>
        <fullName evidence="1">DNA, contig: SP613</fullName>
    </submittedName>
</protein>
<dbReference type="Proteomes" id="UP000032025">
    <property type="component" value="Unassembled WGS sequence"/>
</dbReference>
<comment type="caution">
    <text evidence="1">The sequence shown here is derived from an EMBL/GenBank/DDBJ whole genome shotgun (WGS) entry which is preliminary data.</text>
</comment>
<keyword evidence="2" id="KW-1185">Reference proteome</keyword>
<evidence type="ECO:0000313" key="1">
    <source>
        <dbReference type="EMBL" id="GAN12785.1"/>
    </source>
</evidence>
<dbReference type="EMBL" id="BBJS01000013">
    <property type="protein sequence ID" value="GAN12785.1"/>
    <property type="molecule type" value="Genomic_DNA"/>
</dbReference>
<sequence length="75" mass="8463">MEHEPEIKLAIAERRIAWVLDHPAFSDWLEDALWSARICDPVAVQNDIEMLRHLIAARSTAQIEGALAKSENISV</sequence>